<dbReference type="CDD" id="cd00009">
    <property type="entry name" value="AAA"/>
    <property type="match status" value="1"/>
</dbReference>
<feature type="domain" description="AAA+ ATPase" evidence="4">
    <location>
        <begin position="788"/>
        <end position="928"/>
    </location>
</feature>
<proteinExistence type="inferred from homology"/>
<name>A0A5K0UA27_9VIRU</name>
<dbReference type="InterPro" id="IPR027417">
    <property type="entry name" value="P-loop_NTPase"/>
</dbReference>
<gene>
    <name evidence="5" type="ORF">YASMINEVIRUS_1379</name>
</gene>
<organism evidence="5 6">
    <name type="scientific">Yasminevirus sp. GU-2018</name>
    <dbReference type="NCBI Taxonomy" id="2420051"/>
    <lineage>
        <taxon>Viruses</taxon>
        <taxon>Varidnaviria</taxon>
        <taxon>Bamfordvirae</taxon>
        <taxon>Nucleocytoviricota</taxon>
        <taxon>Megaviricetes</taxon>
        <taxon>Imitervirales</taxon>
        <taxon>Mimiviridae</taxon>
        <taxon>Klosneuvirinae</taxon>
        <taxon>Yasminevirus</taxon>
        <taxon>Yasminevirus saudimassiliense</taxon>
    </lineage>
</organism>
<evidence type="ECO:0000256" key="2">
    <source>
        <dbReference type="ARBA" id="ARBA00022741"/>
    </source>
</evidence>
<dbReference type="InterPro" id="IPR000641">
    <property type="entry name" value="CbxX/CfxQ"/>
</dbReference>
<evidence type="ECO:0000313" key="6">
    <source>
        <dbReference type="Proteomes" id="UP000594342"/>
    </source>
</evidence>
<keyword evidence="2" id="KW-0547">Nucleotide-binding</keyword>
<evidence type="ECO:0000313" key="5">
    <source>
        <dbReference type="EMBL" id="VBB18847.1"/>
    </source>
</evidence>
<reference evidence="5 6" key="1">
    <citation type="submission" date="2018-10" db="EMBL/GenBank/DDBJ databases">
        <authorList>
            <consortium name="IHU Genomes"/>
        </authorList>
    </citation>
    <scope>NUCLEOTIDE SEQUENCE [LARGE SCALE GENOMIC DNA]</scope>
    <source>
        <strain evidence="5 6">A1</strain>
    </source>
</reference>
<dbReference type="PRINTS" id="PR00819">
    <property type="entry name" value="CBXCFQXSUPER"/>
</dbReference>
<comment type="caution">
    <text evidence="5">The sequence shown here is derived from an EMBL/GenBank/DDBJ whole genome shotgun (WGS) entry which is preliminary data.</text>
</comment>
<keyword evidence="3" id="KW-0067">ATP-binding</keyword>
<dbReference type="InterPro" id="IPR003593">
    <property type="entry name" value="AAA+_ATPase"/>
</dbReference>
<dbReference type="Proteomes" id="UP000594342">
    <property type="component" value="Unassembled WGS sequence"/>
</dbReference>
<accession>A0A5K0UA27</accession>
<comment type="similarity">
    <text evidence="1">Belongs to the CbxX/CfxQ family.</text>
</comment>
<dbReference type="InterPro" id="IPR050773">
    <property type="entry name" value="CbxX/CfxQ_RuBisCO_ESX"/>
</dbReference>
<dbReference type="GO" id="GO:0005524">
    <property type="term" value="F:ATP binding"/>
    <property type="evidence" value="ECO:0007669"/>
    <property type="project" value="UniProtKB-KW"/>
</dbReference>
<dbReference type="SUPFAM" id="SSF52540">
    <property type="entry name" value="P-loop containing nucleoside triphosphate hydrolases"/>
    <property type="match status" value="1"/>
</dbReference>
<dbReference type="EMBL" id="UPSH01000001">
    <property type="protein sequence ID" value="VBB18847.1"/>
    <property type="molecule type" value="Genomic_DNA"/>
</dbReference>
<dbReference type="InterPro" id="IPR003959">
    <property type="entry name" value="ATPase_AAA_core"/>
</dbReference>
<dbReference type="SMART" id="SM00382">
    <property type="entry name" value="AAA"/>
    <property type="match status" value="1"/>
</dbReference>
<dbReference type="Pfam" id="PF00004">
    <property type="entry name" value="AAA"/>
    <property type="match status" value="1"/>
</dbReference>
<keyword evidence="6" id="KW-1185">Reference proteome</keyword>
<dbReference type="GO" id="GO:0016887">
    <property type="term" value="F:ATP hydrolysis activity"/>
    <property type="evidence" value="ECO:0007669"/>
    <property type="project" value="InterPro"/>
</dbReference>
<dbReference type="Gene3D" id="3.40.50.300">
    <property type="entry name" value="P-loop containing nucleotide triphosphate hydrolases"/>
    <property type="match status" value="1"/>
</dbReference>
<evidence type="ECO:0000259" key="4">
    <source>
        <dbReference type="SMART" id="SM00382"/>
    </source>
</evidence>
<sequence length="1030" mass="116507">MESAILLNNIIATLDETSEGSYPVGFLHRDMNVKNISNRITKMKNKFNFNSNSSPNSNESELFKNRLRELKELRNLHENREKRYLGGGVALTNPANVGPVKNSAFEFVGRSTGESTAESTDRFFVTHSDQIYDVKYSALTMYLLADLTLQGMLNFNAVNSIFMKYLHFETDLMEHHLHSKEYIYDSATGVIFPANFIQFTNSTRIVIDDALLASYRLMAISKILSIYAVRTSTKTGPYSGPVSVEDGVNVVDENMRGLIIKHMSYIHNILDAGLFDRSGESKNYVNTVKEWELRMFTLALDRITNVLSRFGFSIDSNPELSTTNELSSVDDESDLDTNDSKPFSFKDYSVKKLRSVLSKTPAVLDVIITGLNFVSSHREDNHISSYDSEDRSCMIPFALMTDDEMTSDRYSSNSYTKTVNTFLENCRTDIPIYIHATDAFMGLIGSNSHVDVVLTLLVYSRLYKIVTDMKPLVEVDKSTFIQIKQNIVYIINRFDSAFCKRKFFDVGYSNTEKTVFFRYCDTVPYLVPISLVYAIVSVVTTTVSNQSLLKDVNLNCGKDDDENFNNSGNSYNDVYPLIDSNANPLNYGTINKTGNKIGSDGRLPDDTILTVFKNTPVSTQYPRKFKNPFIRPFVNTTGINYPIENSNGVRNVSLDDIVSISKPTKDFSDSAQLNSAVCTTKYCTCRFSKDSESLDTALTDQILTKDKIDELDKSLEGKTVITIDDLILLGKTFNCQTRRSFKGVDLQKIADLVDPLTSFNDMKGLADVKQKIVNNVMYFLKKGKKQGQIWNIAIYGPPGVGKTTIAKHVANIYSKAGILSTNRVESVKRSDLVGKYLGETAIKTQEIINKIKGGILLIDEVYSLGHHEKRDSFSKECLDTLTHNLGQEDTDFICIVAGYEEDVKNCFFAQNKGLQRRFPFVYRVDEYDSKVMSELTLTKLRAEGWSVKDNDKEVVTKFINDNKDKFANFMGDIENFVLRLEILNNSESMFCETEKTLSVELLQKTLDDIVCAPKEKEKKTDDESWRHMYV</sequence>
<evidence type="ECO:0000256" key="3">
    <source>
        <dbReference type="ARBA" id="ARBA00022840"/>
    </source>
</evidence>
<dbReference type="PANTHER" id="PTHR43392">
    <property type="entry name" value="AAA-TYPE ATPASE FAMILY PROTEIN / ANKYRIN REPEAT FAMILY PROTEIN"/>
    <property type="match status" value="1"/>
</dbReference>
<dbReference type="PANTHER" id="PTHR43392:SF2">
    <property type="entry name" value="AAA-TYPE ATPASE FAMILY PROTEIN _ ANKYRIN REPEAT FAMILY PROTEIN"/>
    <property type="match status" value="1"/>
</dbReference>
<evidence type="ECO:0000256" key="1">
    <source>
        <dbReference type="ARBA" id="ARBA00010378"/>
    </source>
</evidence>
<protein>
    <submittedName>
        <fullName evidence="5">AAA family ATPase</fullName>
    </submittedName>
</protein>